<comment type="catalytic activity">
    <reaction evidence="5">
        <text>(6S)-5-formyl-5,6,7,8-tetrahydrofolate + ATP = (6R)-5,10-methenyltetrahydrofolate + ADP + phosphate</text>
        <dbReference type="Rhea" id="RHEA:10488"/>
        <dbReference type="ChEBI" id="CHEBI:30616"/>
        <dbReference type="ChEBI" id="CHEBI:43474"/>
        <dbReference type="ChEBI" id="CHEBI:57455"/>
        <dbReference type="ChEBI" id="CHEBI:57457"/>
        <dbReference type="ChEBI" id="CHEBI:456216"/>
        <dbReference type="EC" id="6.3.3.2"/>
    </reaction>
</comment>
<feature type="binding site" evidence="4">
    <location>
        <position position="55"/>
    </location>
    <ligand>
        <name>substrate</name>
    </ligand>
</feature>
<evidence type="ECO:0000256" key="1">
    <source>
        <dbReference type="ARBA" id="ARBA00010638"/>
    </source>
</evidence>
<keyword evidence="6" id="KW-0436">Ligase</keyword>
<dbReference type="GO" id="GO:0046872">
    <property type="term" value="F:metal ion binding"/>
    <property type="evidence" value="ECO:0007669"/>
    <property type="project" value="UniProtKB-KW"/>
</dbReference>
<dbReference type="PANTHER" id="PTHR23407">
    <property type="entry name" value="ATPASE INHIBITOR/5-FORMYLTETRAHYDROFOLATE CYCLO-LIGASE"/>
    <property type="match status" value="1"/>
</dbReference>
<dbReference type="STRING" id="1392877.SAMN05216221_3313"/>
<keyword evidence="2 4" id="KW-0547">Nucleotide-binding</keyword>
<dbReference type="EMBL" id="LT629751">
    <property type="protein sequence ID" value="SDT04491.1"/>
    <property type="molecule type" value="Genomic_DNA"/>
</dbReference>
<evidence type="ECO:0000256" key="2">
    <source>
        <dbReference type="ARBA" id="ARBA00022741"/>
    </source>
</evidence>
<dbReference type="InterPro" id="IPR024185">
    <property type="entry name" value="FTHF_cligase-like_sf"/>
</dbReference>
<name>A0A1H1X5Z2_9PSED</name>
<dbReference type="GO" id="GO:0035999">
    <property type="term" value="P:tetrahydrofolate interconversion"/>
    <property type="evidence" value="ECO:0007669"/>
    <property type="project" value="TreeGrafter"/>
</dbReference>
<comment type="cofactor">
    <cofactor evidence="5">
        <name>Mg(2+)</name>
        <dbReference type="ChEBI" id="CHEBI:18420"/>
    </cofactor>
</comment>
<evidence type="ECO:0000256" key="4">
    <source>
        <dbReference type="PIRSR" id="PIRSR006806-1"/>
    </source>
</evidence>
<evidence type="ECO:0000313" key="7">
    <source>
        <dbReference type="Proteomes" id="UP000243359"/>
    </source>
</evidence>
<evidence type="ECO:0000256" key="3">
    <source>
        <dbReference type="ARBA" id="ARBA00022840"/>
    </source>
</evidence>
<dbReference type="GO" id="GO:0030272">
    <property type="term" value="F:5-formyltetrahydrofolate cyclo-ligase activity"/>
    <property type="evidence" value="ECO:0007669"/>
    <property type="project" value="UniProtKB-EC"/>
</dbReference>
<dbReference type="SUPFAM" id="SSF100950">
    <property type="entry name" value="NagB/RpiA/CoA transferase-like"/>
    <property type="match status" value="1"/>
</dbReference>
<sequence length="219" mass="25717">MIHADQLSRPALRRKLRECRRALSPQQQRQAARDLYRQLAQHPLFRRARHIALYLPNDGEIDPFLLRQAAQRLGKQVYLPLLAHWPRTHMVFQRLEAGEKLRRNRFRIPEPQPRPARQRRPWALDLLLLPLVGFDDTGGRLGMGGGFYDRALAYRLRHRNWQKPVLLGLAHACQQVDRLPLESWDVPLHATVTDRGWHAGCRREELEEARASRARAVRR</sequence>
<dbReference type="Gene3D" id="3.40.50.10420">
    <property type="entry name" value="NagB/RpiA/CoA transferase-like"/>
    <property type="match status" value="1"/>
</dbReference>
<dbReference type="AlphaFoldDB" id="A0A1H1X5Z2"/>
<dbReference type="PIRSF" id="PIRSF006806">
    <property type="entry name" value="FTHF_cligase"/>
    <property type="match status" value="1"/>
</dbReference>
<dbReference type="PANTHER" id="PTHR23407:SF1">
    <property type="entry name" value="5-FORMYLTETRAHYDROFOLATE CYCLO-LIGASE"/>
    <property type="match status" value="1"/>
</dbReference>
<dbReference type="EC" id="6.3.3.2" evidence="5"/>
<evidence type="ECO:0000256" key="5">
    <source>
        <dbReference type="RuleBase" id="RU361279"/>
    </source>
</evidence>
<dbReference type="InterPro" id="IPR037171">
    <property type="entry name" value="NagB/RpiA_transferase-like"/>
</dbReference>
<evidence type="ECO:0000313" key="6">
    <source>
        <dbReference type="EMBL" id="SDT04491.1"/>
    </source>
</evidence>
<protein>
    <recommendedName>
        <fullName evidence="5">5-formyltetrahydrofolate cyclo-ligase</fullName>
        <ecNumber evidence="5">6.3.3.2</ecNumber>
    </recommendedName>
</protein>
<keyword evidence="3 4" id="KW-0067">ATP-binding</keyword>
<dbReference type="RefSeq" id="WP_090350414.1">
    <property type="nucleotide sequence ID" value="NZ_LT629751.1"/>
</dbReference>
<keyword evidence="5" id="KW-0460">Magnesium</keyword>
<dbReference type="NCBIfam" id="TIGR02727">
    <property type="entry name" value="MTHFS_bact"/>
    <property type="match status" value="1"/>
</dbReference>
<dbReference type="GO" id="GO:0005524">
    <property type="term" value="F:ATP binding"/>
    <property type="evidence" value="ECO:0007669"/>
    <property type="project" value="UniProtKB-KW"/>
</dbReference>
<dbReference type="GO" id="GO:0009396">
    <property type="term" value="P:folic acid-containing compound biosynthetic process"/>
    <property type="evidence" value="ECO:0007669"/>
    <property type="project" value="TreeGrafter"/>
</dbReference>
<gene>
    <name evidence="6" type="ORF">SAMN05216221_3313</name>
</gene>
<comment type="similarity">
    <text evidence="1 5">Belongs to the 5-formyltetrahydrofolate cyclo-ligase family.</text>
</comment>
<accession>A0A1H1X5Z2</accession>
<proteinExistence type="inferred from homology"/>
<keyword evidence="5" id="KW-0479">Metal-binding</keyword>
<keyword evidence="7" id="KW-1185">Reference proteome</keyword>
<organism evidence="6 7">
    <name type="scientific">Pseudomonas oryzae</name>
    <dbReference type="NCBI Taxonomy" id="1392877"/>
    <lineage>
        <taxon>Bacteria</taxon>
        <taxon>Pseudomonadati</taxon>
        <taxon>Pseudomonadota</taxon>
        <taxon>Gammaproteobacteria</taxon>
        <taxon>Pseudomonadales</taxon>
        <taxon>Pseudomonadaceae</taxon>
        <taxon>Pseudomonas</taxon>
    </lineage>
</organism>
<dbReference type="Proteomes" id="UP000243359">
    <property type="component" value="Chromosome I"/>
</dbReference>
<dbReference type="InterPro" id="IPR002698">
    <property type="entry name" value="FTHF_cligase"/>
</dbReference>
<feature type="binding site" evidence="4">
    <location>
        <position position="60"/>
    </location>
    <ligand>
        <name>substrate</name>
    </ligand>
</feature>
<feature type="binding site" evidence="4">
    <location>
        <begin position="140"/>
        <end position="148"/>
    </location>
    <ligand>
        <name>ATP</name>
        <dbReference type="ChEBI" id="CHEBI:30616"/>
    </ligand>
</feature>
<dbReference type="OrthoDB" id="9801938at2"/>
<dbReference type="Pfam" id="PF01812">
    <property type="entry name" value="5-FTHF_cyc-lig"/>
    <property type="match status" value="1"/>
</dbReference>
<reference evidence="7" key="1">
    <citation type="submission" date="2016-10" db="EMBL/GenBank/DDBJ databases">
        <authorList>
            <person name="Varghese N."/>
            <person name="Submissions S."/>
        </authorList>
    </citation>
    <scope>NUCLEOTIDE SEQUENCE [LARGE SCALE GENOMIC DNA]</scope>
    <source>
        <strain evidence="7">KCTC 32247</strain>
    </source>
</reference>